<proteinExistence type="predicted"/>
<keyword evidence="3 6" id="KW-0808">Transferase</keyword>
<dbReference type="InterPro" id="IPR004839">
    <property type="entry name" value="Aminotransferase_I/II_large"/>
</dbReference>
<feature type="domain" description="Aminotransferase class I/classII large" evidence="5">
    <location>
        <begin position="172"/>
        <end position="406"/>
    </location>
</feature>
<comment type="caution">
    <text evidence="6">The sequence shown here is derived from an EMBL/GenBank/DDBJ whole genome shotgun (WGS) entry which is preliminary data.</text>
</comment>
<dbReference type="GO" id="GO:1901605">
    <property type="term" value="P:alpha-amino acid metabolic process"/>
    <property type="evidence" value="ECO:0007669"/>
    <property type="project" value="TreeGrafter"/>
</dbReference>
<dbReference type="Proteomes" id="UP000319732">
    <property type="component" value="Unassembled WGS sequence"/>
</dbReference>
<evidence type="ECO:0000313" key="7">
    <source>
        <dbReference type="Proteomes" id="UP000319732"/>
    </source>
</evidence>
<dbReference type="GO" id="GO:0030170">
    <property type="term" value="F:pyridoxal phosphate binding"/>
    <property type="evidence" value="ECO:0007669"/>
    <property type="project" value="InterPro"/>
</dbReference>
<dbReference type="AlphaFoldDB" id="A0A545UA16"/>
<name>A0A545UA16_9GAMM</name>
<keyword evidence="2 6" id="KW-0032">Aminotransferase</keyword>
<evidence type="ECO:0000256" key="2">
    <source>
        <dbReference type="ARBA" id="ARBA00022576"/>
    </source>
</evidence>
<evidence type="ECO:0000256" key="3">
    <source>
        <dbReference type="ARBA" id="ARBA00022679"/>
    </source>
</evidence>
<dbReference type="EC" id="2.6.1.66" evidence="6"/>
<dbReference type="NCBIfam" id="NF006967">
    <property type="entry name" value="PRK09440.1-5"/>
    <property type="match status" value="1"/>
</dbReference>
<comment type="cofactor">
    <cofactor evidence="1">
        <name>pyridoxal 5'-phosphate</name>
        <dbReference type="ChEBI" id="CHEBI:597326"/>
    </cofactor>
</comment>
<keyword evidence="7" id="KW-1185">Reference proteome</keyword>
<dbReference type="GO" id="GO:0005829">
    <property type="term" value="C:cytosol"/>
    <property type="evidence" value="ECO:0007669"/>
    <property type="project" value="TreeGrafter"/>
</dbReference>
<dbReference type="NCBIfam" id="NF006964">
    <property type="entry name" value="PRK09440.1-2"/>
    <property type="match status" value="1"/>
</dbReference>
<keyword evidence="4" id="KW-0663">Pyridoxal phosphate</keyword>
<dbReference type="Gene3D" id="3.40.640.10">
    <property type="entry name" value="Type I PLP-dependent aspartate aminotransferase-like (Major domain)"/>
    <property type="match status" value="1"/>
</dbReference>
<accession>A0A545UA16</accession>
<dbReference type="Pfam" id="PF00155">
    <property type="entry name" value="Aminotran_1_2"/>
    <property type="match status" value="1"/>
</dbReference>
<dbReference type="SUPFAM" id="SSF53383">
    <property type="entry name" value="PLP-dependent transferases"/>
    <property type="match status" value="1"/>
</dbReference>
<dbReference type="PANTHER" id="PTHR42790">
    <property type="entry name" value="AMINOTRANSFERASE"/>
    <property type="match status" value="1"/>
</dbReference>
<organism evidence="6 7">
    <name type="scientific">Exilibacterium tricleocarpae</name>
    <dbReference type="NCBI Taxonomy" id="2591008"/>
    <lineage>
        <taxon>Bacteria</taxon>
        <taxon>Pseudomonadati</taxon>
        <taxon>Pseudomonadota</taxon>
        <taxon>Gammaproteobacteria</taxon>
        <taxon>Cellvibrionales</taxon>
        <taxon>Cellvibrionaceae</taxon>
        <taxon>Exilibacterium</taxon>
    </lineage>
</organism>
<dbReference type="GO" id="GO:0009042">
    <property type="term" value="F:valine-pyruvate transaminase activity"/>
    <property type="evidence" value="ECO:0007669"/>
    <property type="project" value="UniProtKB-EC"/>
</dbReference>
<gene>
    <name evidence="6" type="ORF">FKG94_00640</name>
</gene>
<dbReference type="OrthoDB" id="9802328at2"/>
<dbReference type="PANTHER" id="PTHR42790:SF4">
    <property type="entry name" value="VALINE--PYRUVATE AMINOTRANSFERASE"/>
    <property type="match status" value="1"/>
</dbReference>
<evidence type="ECO:0000259" key="5">
    <source>
        <dbReference type="Pfam" id="PF00155"/>
    </source>
</evidence>
<keyword evidence="6" id="KW-0670">Pyruvate</keyword>
<reference evidence="6 7" key="1">
    <citation type="submission" date="2019-06" db="EMBL/GenBank/DDBJ databases">
        <title>Whole genome sequence for Cellvibrionaceae sp. R142.</title>
        <authorList>
            <person name="Wang G."/>
        </authorList>
    </citation>
    <scope>NUCLEOTIDE SEQUENCE [LARGE SCALE GENOMIC DNA]</scope>
    <source>
        <strain evidence="6 7">R142</strain>
    </source>
</reference>
<dbReference type="CDD" id="cd00609">
    <property type="entry name" value="AAT_like"/>
    <property type="match status" value="1"/>
</dbReference>
<protein>
    <submittedName>
        <fullName evidence="6">Valine--pyruvate transaminase</fullName>
        <ecNumber evidence="6">2.6.1.66</ecNumber>
    </submittedName>
</protein>
<dbReference type="InterPro" id="IPR050859">
    <property type="entry name" value="Class-I_PLP-dep_aminotransf"/>
</dbReference>
<dbReference type="EMBL" id="VHSG01000002">
    <property type="protein sequence ID" value="TQV86316.1"/>
    <property type="molecule type" value="Genomic_DNA"/>
</dbReference>
<evidence type="ECO:0000313" key="6">
    <source>
        <dbReference type="EMBL" id="TQV86316.1"/>
    </source>
</evidence>
<dbReference type="RefSeq" id="WP_142902615.1">
    <property type="nucleotide sequence ID" value="NZ_ML660087.1"/>
</dbReference>
<evidence type="ECO:0000256" key="1">
    <source>
        <dbReference type="ARBA" id="ARBA00001933"/>
    </source>
</evidence>
<sequence>MQFSRFGEKYTAESGIVTLMDDLGTALNLNPDMISMGGGNPSRIPAVERVFRDRLLQLLGSDADLHRLLGIYQSPQGDPQLLVQIAELLQRQFGWPVTAKNIAIANGSQSAFYILFNMFAGEFADGSHRHIQLPLAPEYLGYSDVGLSRDFFRATRPAIDILDDHLFKYRVDFDKLSVDHTTGAICVSRPTNPTGNVLTDAEVEQLDDLARQHGIPLIIDGAYGTPFPGIIFTEVKPHWNDNTVLVLSLSKLGLPGARTGIVVAEEALISAFTQANTIISLASGNLGPALARELFRSGEILSVSSDLVQPFYRTRSQQAVTALRRALDGLPYYIHKPEGAIFLWLWFKGLPITSQALYERLKARGVLIVAGHHFFVGMASSDWRHTEECIRVTYSQDPEVVERGIDILADEVRKAYKG</sequence>
<dbReference type="InterPro" id="IPR015424">
    <property type="entry name" value="PyrdxlP-dep_Trfase"/>
</dbReference>
<evidence type="ECO:0000256" key="4">
    <source>
        <dbReference type="ARBA" id="ARBA00022898"/>
    </source>
</evidence>
<dbReference type="InterPro" id="IPR015421">
    <property type="entry name" value="PyrdxlP-dep_Trfase_major"/>
</dbReference>